<comment type="caution">
    <text evidence="2">The sequence shown here is derived from an EMBL/GenBank/DDBJ whole genome shotgun (WGS) entry which is preliminary data.</text>
</comment>
<organism evidence="2 3">
    <name type="scientific">Aliiglaciecola litoralis</name>
    <dbReference type="NCBI Taxonomy" id="582857"/>
    <lineage>
        <taxon>Bacteria</taxon>
        <taxon>Pseudomonadati</taxon>
        <taxon>Pseudomonadota</taxon>
        <taxon>Gammaproteobacteria</taxon>
        <taxon>Alteromonadales</taxon>
        <taxon>Alteromonadaceae</taxon>
        <taxon>Aliiglaciecola</taxon>
    </lineage>
</organism>
<sequence length="163" mass="18536">MRFRLALFFLSLFSTSSFAACDSAKFNQFDFWIGEWNVFNQKGKLAGTNSITKQLNNCVLEEKYLTPSGYAGQSLNIYKPGTDSWHQTWVDNSGLLLTLEGQFDGTAMVLSGTTLSPSGYFVLHRITWKPAPDKSVRQHWQSSNDKGQSWKTLFDGKYVKRKK</sequence>
<feature type="chain" id="PRO_5046655333" description="DUF1579 domain-containing protein" evidence="1">
    <location>
        <begin position="20"/>
        <end position="163"/>
    </location>
</feature>
<proteinExistence type="predicted"/>
<keyword evidence="1" id="KW-0732">Signal</keyword>
<dbReference type="PROSITE" id="PS51257">
    <property type="entry name" value="PROKAR_LIPOPROTEIN"/>
    <property type="match status" value="1"/>
</dbReference>
<evidence type="ECO:0000313" key="3">
    <source>
        <dbReference type="Proteomes" id="UP001500359"/>
    </source>
</evidence>
<protein>
    <recommendedName>
        <fullName evidence="4">DUF1579 domain-containing protein</fullName>
    </recommendedName>
</protein>
<gene>
    <name evidence="2" type="ORF">GCM10009114_28530</name>
</gene>
<evidence type="ECO:0000313" key="2">
    <source>
        <dbReference type="EMBL" id="GAA0858544.1"/>
    </source>
</evidence>
<dbReference type="Proteomes" id="UP001500359">
    <property type="component" value="Unassembled WGS sequence"/>
</dbReference>
<reference evidence="3" key="1">
    <citation type="journal article" date="2019" name="Int. J. Syst. Evol. Microbiol.">
        <title>The Global Catalogue of Microorganisms (GCM) 10K type strain sequencing project: providing services to taxonomists for standard genome sequencing and annotation.</title>
        <authorList>
            <consortium name="The Broad Institute Genomics Platform"/>
            <consortium name="The Broad Institute Genome Sequencing Center for Infectious Disease"/>
            <person name="Wu L."/>
            <person name="Ma J."/>
        </authorList>
    </citation>
    <scope>NUCLEOTIDE SEQUENCE [LARGE SCALE GENOMIC DNA]</scope>
    <source>
        <strain evidence="3">JCM 15896</strain>
    </source>
</reference>
<keyword evidence="3" id="KW-1185">Reference proteome</keyword>
<evidence type="ECO:0000256" key="1">
    <source>
        <dbReference type="SAM" id="SignalP"/>
    </source>
</evidence>
<name>A0ABP3WYG4_9ALTE</name>
<accession>A0ABP3WYG4</accession>
<dbReference type="EMBL" id="BAAAFD010000009">
    <property type="protein sequence ID" value="GAA0858544.1"/>
    <property type="molecule type" value="Genomic_DNA"/>
</dbReference>
<evidence type="ECO:0008006" key="4">
    <source>
        <dbReference type="Google" id="ProtNLM"/>
    </source>
</evidence>
<dbReference type="RefSeq" id="WP_343861130.1">
    <property type="nucleotide sequence ID" value="NZ_BAAAFD010000009.1"/>
</dbReference>
<feature type="signal peptide" evidence="1">
    <location>
        <begin position="1"/>
        <end position="19"/>
    </location>
</feature>